<accession>A0A3S5AKG3</accession>
<evidence type="ECO:0000313" key="3">
    <source>
        <dbReference type="Proteomes" id="UP000784294"/>
    </source>
</evidence>
<reference evidence="2" key="1">
    <citation type="submission" date="2018-11" db="EMBL/GenBank/DDBJ databases">
        <authorList>
            <consortium name="Pathogen Informatics"/>
        </authorList>
    </citation>
    <scope>NUCLEOTIDE SEQUENCE</scope>
</reference>
<evidence type="ECO:0000313" key="2">
    <source>
        <dbReference type="EMBL" id="VEL18800.1"/>
    </source>
</evidence>
<keyword evidence="3" id="KW-1185">Reference proteome</keyword>
<gene>
    <name evidence="2" type="ORF">PXEA_LOCUS12240</name>
</gene>
<feature type="compositionally biased region" description="Basic and acidic residues" evidence="1">
    <location>
        <begin position="79"/>
        <end position="96"/>
    </location>
</feature>
<dbReference type="AlphaFoldDB" id="A0A3S5AKG3"/>
<proteinExistence type="predicted"/>
<feature type="compositionally biased region" description="Basic and acidic residues" evidence="1">
    <location>
        <begin position="37"/>
        <end position="50"/>
    </location>
</feature>
<organism evidence="2 3">
    <name type="scientific">Protopolystoma xenopodis</name>
    <dbReference type="NCBI Taxonomy" id="117903"/>
    <lineage>
        <taxon>Eukaryota</taxon>
        <taxon>Metazoa</taxon>
        <taxon>Spiralia</taxon>
        <taxon>Lophotrochozoa</taxon>
        <taxon>Platyhelminthes</taxon>
        <taxon>Monogenea</taxon>
        <taxon>Polyopisthocotylea</taxon>
        <taxon>Polystomatidea</taxon>
        <taxon>Polystomatidae</taxon>
        <taxon>Protopolystoma</taxon>
    </lineage>
</organism>
<dbReference type="EMBL" id="CAAALY010038713">
    <property type="protein sequence ID" value="VEL18800.1"/>
    <property type="molecule type" value="Genomic_DNA"/>
</dbReference>
<feature type="compositionally biased region" description="Acidic residues" evidence="1">
    <location>
        <begin position="21"/>
        <end position="36"/>
    </location>
</feature>
<comment type="caution">
    <text evidence="2">The sequence shown here is derived from an EMBL/GenBank/DDBJ whole genome shotgun (WGS) entry which is preliminary data.</text>
</comment>
<dbReference type="Proteomes" id="UP000784294">
    <property type="component" value="Unassembled WGS sequence"/>
</dbReference>
<evidence type="ECO:0000256" key="1">
    <source>
        <dbReference type="SAM" id="MobiDB-lite"/>
    </source>
</evidence>
<sequence length="196" mass="22191">MFRSEIYADLCGRELFPSEGGPEEEEEDNEASEDFEHDIQDELEGKKEQQVHQLEVEEDAGERDSIRGYEASSDNEDVSNERNRVADLDNRPESVHENSVIRNSDNIDGISLEIDNDSADSATLTNTQVALTPPLMRRDPLPKANQRLEQMTTRMNKPEQMKGGQARSWVISPFKKKKTPTEHTLDISACLNLCLT</sequence>
<name>A0A3S5AKG3_9PLAT</name>
<protein>
    <submittedName>
        <fullName evidence="2">Uncharacterized protein</fullName>
    </submittedName>
</protein>
<feature type="region of interest" description="Disordered" evidence="1">
    <location>
        <begin position="13"/>
        <end position="97"/>
    </location>
</feature>